<organism evidence="3">
    <name type="scientific">mine drainage metagenome</name>
    <dbReference type="NCBI Taxonomy" id="410659"/>
    <lineage>
        <taxon>unclassified sequences</taxon>
        <taxon>metagenomes</taxon>
        <taxon>ecological metagenomes</taxon>
    </lineage>
</organism>
<evidence type="ECO:0000259" key="2">
    <source>
        <dbReference type="Pfam" id="PF18974"/>
    </source>
</evidence>
<dbReference type="AlphaFoldDB" id="T1BXU8"/>
<evidence type="ECO:0000259" key="1">
    <source>
        <dbReference type="Pfam" id="PF01935"/>
    </source>
</evidence>
<dbReference type="EMBL" id="AUZX01002003">
    <property type="protein sequence ID" value="EQD77816.1"/>
    <property type="molecule type" value="Genomic_DNA"/>
</dbReference>
<feature type="domain" description="Helicase HerA central" evidence="1">
    <location>
        <begin position="24"/>
        <end position="81"/>
    </location>
</feature>
<dbReference type="InterPro" id="IPR002789">
    <property type="entry name" value="HerA_central"/>
</dbReference>
<comment type="caution">
    <text evidence="3">The sequence shown here is derived from an EMBL/GenBank/DDBJ whole genome shotgun (WGS) entry which is preliminary data.</text>
</comment>
<reference evidence="3" key="1">
    <citation type="submission" date="2013-08" db="EMBL/GenBank/DDBJ databases">
        <authorList>
            <person name="Mendez C."/>
            <person name="Richter M."/>
            <person name="Ferrer M."/>
            <person name="Sanchez J."/>
        </authorList>
    </citation>
    <scope>NUCLEOTIDE SEQUENCE</scope>
</reference>
<gene>
    <name evidence="3" type="ORF">B1A_02703</name>
</gene>
<dbReference type="Gene3D" id="3.40.50.300">
    <property type="entry name" value="P-loop containing nucleotide triphosphate hydrolases"/>
    <property type="match status" value="1"/>
</dbReference>
<dbReference type="Pfam" id="PF18974">
    <property type="entry name" value="DUF5710"/>
    <property type="match status" value="1"/>
</dbReference>
<name>T1BXU8_9ZZZZ</name>
<dbReference type="Pfam" id="PF01935">
    <property type="entry name" value="DUF87"/>
    <property type="match status" value="1"/>
</dbReference>
<accession>T1BXU8</accession>
<evidence type="ECO:0000313" key="3">
    <source>
        <dbReference type="EMBL" id="EQD77816.1"/>
    </source>
</evidence>
<reference evidence="3" key="2">
    <citation type="journal article" date="2014" name="ISME J.">
        <title>Microbial stratification in low pH oxic and suboxic macroscopic growths along an acid mine drainage.</title>
        <authorList>
            <person name="Mendez-Garcia C."/>
            <person name="Mesa V."/>
            <person name="Sprenger R.R."/>
            <person name="Richter M."/>
            <person name="Diez M.S."/>
            <person name="Solano J."/>
            <person name="Bargiela R."/>
            <person name="Golyshina O.V."/>
            <person name="Manteca A."/>
            <person name="Ramos J.L."/>
            <person name="Gallego J.R."/>
            <person name="Llorente I."/>
            <person name="Martins Dos Santos V.A."/>
            <person name="Jensen O.N."/>
            <person name="Pelaez A.I."/>
            <person name="Sanchez J."/>
            <person name="Ferrer M."/>
        </authorList>
    </citation>
    <scope>NUCLEOTIDE SEQUENCE</scope>
</reference>
<protein>
    <submittedName>
        <fullName evidence="3">AAA ATPase</fullName>
    </submittedName>
</protein>
<dbReference type="SUPFAM" id="SSF52540">
    <property type="entry name" value="P-loop containing nucleoside triphosphate hydrolases"/>
    <property type="match status" value="1"/>
</dbReference>
<dbReference type="InterPro" id="IPR027417">
    <property type="entry name" value="P-loop_NTPase"/>
</dbReference>
<dbReference type="InterPro" id="IPR043764">
    <property type="entry name" value="DUF5710"/>
</dbReference>
<feature type="domain" description="DUF5710" evidence="2">
    <location>
        <begin position="179"/>
        <end position="222"/>
    </location>
</feature>
<sequence>MRSEESKAREMRIKLGNHFFDAKAGKESPVAWDTEQLINAHLLMLGASGVGKTHTLRKMIHRALERGDQRVRFHVFDVHGDMDLPGASEVQFSESVPYGLNPLRVNPDPHFGGVRKAIQNFIRTLDAASTTPLGVKQEAVLGNVLVDVYREFEFDIDDPASWVANGAQARLVGGHTANRLYLAVPFEDKEEAKALGARWDGTKRLWWCHTENYAGELTRWKPAYRQREYPCLRDVLEYAERVHLERFLGTDQKAIFALKVLNKTAKSYQNKLRAAASLARLSNGEFDVESREALEGARKEACEAFERYANSGADRSRAREPDQVRLARCAEIDLEPAAEPAAHRDL</sequence>
<proteinExistence type="predicted"/>